<comment type="caution">
    <text evidence="2">The sequence shown here is derived from an EMBL/GenBank/DDBJ whole genome shotgun (WGS) entry which is preliminary data.</text>
</comment>
<accession>A0A3S0XD35</accession>
<sequence>METGRSVRGWQRCVAAGLIVAIAGCSSIDPYQRSKRADIPINQLGYEEVTLANARPLAGNLQGALGALKDQRREWFDSLSAQARVRTMTQLGLLGVTAAALYGGLKSGVTSDREKTRLAMAGAVGFTAYSASNWFVNPNQEKAYVEGVLGLTCAMLTIEPLRLEVESFDRMWAEQYRLTQAINRLDAQLLRAQAVLRYARDSELPQAHVRREAASALWRARKTLASSEQLYSQLGNSGVILMREGDLVFARVAAHINAANKTVSSPDELVTQATGIIGKFRAVKIDAANESDKERSEAGKSPAGGADGARKTGDVSAQGRKTQRALEGKLEKARAMSKADVDTCRTAGRSSCDLLSVDDVALTLASLTAEVYAARRPLSNRLLVFGDARKAAAKNPGCVAGGSAMTVSPAEDAKVKPGESYQIAVNGTTKPPMASVKGPATLEVLVSGPNQYTVRVMVKADAKGTIDVSISDQGMATEEIQLTVDASAAK</sequence>
<evidence type="ECO:0000313" key="3">
    <source>
        <dbReference type="Proteomes" id="UP000281118"/>
    </source>
</evidence>
<dbReference type="AlphaFoldDB" id="A0A3S0XD35"/>
<feature type="region of interest" description="Disordered" evidence="1">
    <location>
        <begin position="288"/>
        <end position="328"/>
    </location>
</feature>
<dbReference type="EMBL" id="RXFT01000002">
    <property type="protein sequence ID" value="RUR66977.1"/>
    <property type="molecule type" value="Genomic_DNA"/>
</dbReference>
<dbReference type="RefSeq" id="WP_126021145.1">
    <property type="nucleotide sequence ID" value="NZ_RXFT01000002.1"/>
</dbReference>
<reference evidence="2 3" key="1">
    <citation type="submission" date="2018-12" db="EMBL/GenBank/DDBJ databases">
        <title>The genome sequences of Variovorax guangxiensis DSM 27352.</title>
        <authorList>
            <person name="Gao J."/>
            <person name="Sun J."/>
        </authorList>
    </citation>
    <scope>NUCLEOTIDE SEQUENCE [LARGE SCALE GENOMIC DNA]</scope>
    <source>
        <strain evidence="2 3">DSM 27352</strain>
    </source>
</reference>
<gene>
    <name evidence="2" type="ORF">EJP67_07855</name>
</gene>
<evidence type="ECO:0000313" key="2">
    <source>
        <dbReference type="EMBL" id="RUR66977.1"/>
    </source>
</evidence>
<dbReference type="Proteomes" id="UP000281118">
    <property type="component" value="Unassembled WGS sequence"/>
</dbReference>
<proteinExistence type="predicted"/>
<dbReference type="PROSITE" id="PS51257">
    <property type="entry name" value="PROKAR_LIPOPROTEIN"/>
    <property type="match status" value="1"/>
</dbReference>
<name>A0A3S0XD35_9BURK</name>
<protein>
    <submittedName>
        <fullName evidence="2">Uncharacterized protein</fullName>
    </submittedName>
</protein>
<dbReference type="OrthoDB" id="8859021at2"/>
<organism evidence="2 3">
    <name type="scientific">Variovorax guangxiensis</name>
    <dbReference type="NCBI Taxonomy" id="1775474"/>
    <lineage>
        <taxon>Bacteria</taxon>
        <taxon>Pseudomonadati</taxon>
        <taxon>Pseudomonadota</taxon>
        <taxon>Betaproteobacteria</taxon>
        <taxon>Burkholderiales</taxon>
        <taxon>Comamonadaceae</taxon>
        <taxon>Variovorax</taxon>
    </lineage>
</organism>
<evidence type="ECO:0000256" key="1">
    <source>
        <dbReference type="SAM" id="MobiDB-lite"/>
    </source>
</evidence>